<comment type="caution">
    <text evidence="2">The sequence shown here is derived from an EMBL/GenBank/DDBJ whole genome shotgun (WGS) entry which is preliminary data.</text>
</comment>
<dbReference type="HOGENOM" id="CLU_1608095_0_0_11"/>
<dbReference type="RefSeq" id="WP_005290498.1">
    <property type="nucleotide sequence ID" value="NZ_CM000961.1"/>
</dbReference>
<evidence type="ECO:0000313" key="3">
    <source>
        <dbReference type="Proteomes" id="UP000004208"/>
    </source>
</evidence>
<name>D7WDC3_9CORY</name>
<keyword evidence="1" id="KW-0812">Transmembrane</keyword>
<dbReference type="STRING" id="585529.HMPREF0291_11811"/>
<feature type="transmembrane region" description="Helical" evidence="1">
    <location>
        <begin position="12"/>
        <end position="35"/>
    </location>
</feature>
<dbReference type="EMBL" id="ACLJ02000003">
    <property type="protein sequence ID" value="EFK54154.1"/>
    <property type="molecule type" value="Genomic_DNA"/>
</dbReference>
<sequence>MDKHLIWINPLSLPWRLGLLGALVLIAGGVIALMATQGLPTVIGILLLLLVAVVTTVVHRIGTFLHVDGGVLRFGRYPRPQDEIPLTRIKGARVEDLSADERVTKPWGTLAPDASTTLVDVNRSTRAVVLSLRDGRTVKIGVGSHSPSAEDFVAGLREQNRSIHG</sequence>
<organism evidence="2 3">
    <name type="scientific">Corynebacterium genitalium ATCC 33030</name>
    <dbReference type="NCBI Taxonomy" id="585529"/>
    <lineage>
        <taxon>Bacteria</taxon>
        <taxon>Bacillati</taxon>
        <taxon>Actinomycetota</taxon>
        <taxon>Actinomycetes</taxon>
        <taxon>Mycobacteriales</taxon>
        <taxon>Corynebacteriaceae</taxon>
        <taxon>Corynebacterium</taxon>
    </lineage>
</organism>
<evidence type="ECO:0000313" key="2">
    <source>
        <dbReference type="EMBL" id="EFK54154.1"/>
    </source>
</evidence>
<proteinExistence type="predicted"/>
<dbReference type="Proteomes" id="UP000004208">
    <property type="component" value="Unassembled WGS sequence"/>
</dbReference>
<keyword evidence="3" id="KW-1185">Reference proteome</keyword>
<reference evidence="2" key="1">
    <citation type="submission" date="2010-06" db="EMBL/GenBank/DDBJ databases">
        <authorList>
            <person name="Muzny D."/>
            <person name="Qin X."/>
            <person name="Buhay C."/>
            <person name="Dugan-Rocha S."/>
            <person name="Ding Y."/>
            <person name="Chen G."/>
            <person name="Hawes A."/>
            <person name="Holder M."/>
            <person name="Jhangiani S."/>
            <person name="Johnson A."/>
            <person name="Khan Z."/>
            <person name="Li Z."/>
            <person name="Liu W."/>
            <person name="Liu X."/>
            <person name="Perez L."/>
            <person name="Shen H."/>
            <person name="Wang Q."/>
            <person name="Watt J."/>
            <person name="Xi L."/>
            <person name="Xin Y."/>
            <person name="Zhou J."/>
            <person name="Deng J."/>
            <person name="Jiang H."/>
            <person name="Liu Y."/>
            <person name="Qu J."/>
            <person name="Song X.-Z."/>
            <person name="Zhang L."/>
            <person name="Villasana D."/>
            <person name="Johnson A."/>
            <person name="Liu J."/>
            <person name="Liyanage D."/>
            <person name="Lorensuhewa L."/>
            <person name="Robinson T."/>
            <person name="Song A."/>
            <person name="Song B.-B."/>
            <person name="Dinh H."/>
            <person name="Thornton R."/>
            <person name="Coyle M."/>
            <person name="Francisco L."/>
            <person name="Jackson L."/>
            <person name="Javaid M."/>
            <person name="Korchina V."/>
            <person name="Kovar C."/>
            <person name="Mata R."/>
            <person name="Mathew T."/>
            <person name="Ngo R."/>
            <person name="Nguyen L."/>
            <person name="Nguyen N."/>
            <person name="Okwuonu G."/>
            <person name="Ongeri F."/>
            <person name="Pham C."/>
            <person name="Simmons D."/>
            <person name="Wilczek-Boney K."/>
            <person name="Hale W."/>
            <person name="Jakkamsetti A."/>
            <person name="Pham P."/>
            <person name="Ruth R."/>
            <person name="San Lucas F."/>
            <person name="Warren J."/>
            <person name="Zhang J."/>
            <person name="Zhao Z."/>
            <person name="Zhou C."/>
            <person name="Zhu D."/>
            <person name="Lee S."/>
            <person name="Bess C."/>
            <person name="Blankenburg K."/>
            <person name="Forbes L."/>
            <person name="Fu Q."/>
            <person name="Gubbala S."/>
            <person name="Hirani K."/>
            <person name="Jayaseelan J.C."/>
            <person name="Lara F."/>
            <person name="Munidasa M."/>
            <person name="Palculict T."/>
            <person name="Patil S."/>
            <person name="Pu L.-L."/>
            <person name="Saada N."/>
            <person name="Tang L."/>
            <person name="Weissenberger G."/>
            <person name="Zhu Y."/>
            <person name="Hemphill L."/>
            <person name="Shang Y."/>
            <person name="Youmans B."/>
            <person name="Ayvaz T."/>
            <person name="Ross M."/>
            <person name="Santibanez J."/>
            <person name="Aqrawi P."/>
            <person name="Gross S."/>
            <person name="Joshi V."/>
            <person name="Fowler G."/>
            <person name="Nazareth L."/>
            <person name="Reid J."/>
            <person name="Worley K."/>
            <person name="Petrosino J."/>
            <person name="Highlander S."/>
            <person name="Gibbs R."/>
        </authorList>
    </citation>
    <scope>NUCLEOTIDE SEQUENCE [LARGE SCALE GENOMIC DNA]</scope>
    <source>
        <strain evidence="2">ATCC 33030</strain>
    </source>
</reference>
<keyword evidence="1" id="KW-0472">Membrane</keyword>
<feature type="transmembrane region" description="Helical" evidence="1">
    <location>
        <begin position="41"/>
        <end position="58"/>
    </location>
</feature>
<gene>
    <name evidence="2" type="ORF">HMPREF0291_11811</name>
</gene>
<accession>D7WDC3</accession>
<protein>
    <submittedName>
        <fullName evidence="2">Uncharacterized protein</fullName>
    </submittedName>
</protein>
<keyword evidence="1" id="KW-1133">Transmembrane helix</keyword>
<dbReference type="AlphaFoldDB" id="D7WDC3"/>
<evidence type="ECO:0000256" key="1">
    <source>
        <dbReference type="SAM" id="Phobius"/>
    </source>
</evidence>
<dbReference type="OrthoDB" id="4410169at2"/>